<dbReference type="InParanoid" id="A0A804QD19"/>
<organism evidence="4 5">
    <name type="scientific">Zea mays</name>
    <name type="common">Maize</name>
    <dbReference type="NCBI Taxonomy" id="4577"/>
    <lineage>
        <taxon>Eukaryota</taxon>
        <taxon>Viridiplantae</taxon>
        <taxon>Streptophyta</taxon>
        <taxon>Embryophyta</taxon>
        <taxon>Tracheophyta</taxon>
        <taxon>Spermatophyta</taxon>
        <taxon>Magnoliopsida</taxon>
        <taxon>Liliopsida</taxon>
        <taxon>Poales</taxon>
        <taxon>Poaceae</taxon>
        <taxon>PACMAD clade</taxon>
        <taxon>Panicoideae</taxon>
        <taxon>Andropogonodae</taxon>
        <taxon>Andropogoneae</taxon>
        <taxon>Tripsacinae</taxon>
        <taxon>Zea</taxon>
    </lineage>
</organism>
<dbReference type="Proteomes" id="UP000007305">
    <property type="component" value="Chromosome 7"/>
</dbReference>
<evidence type="ECO:0000256" key="2">
    <source>
        <dbReference type="SAM" id="MobiDB-lite"/>
    </source>
</evidence>
<name>A0A804QD19_MAIZE</name>
<comment type="subcellular location">
    <subcellularLocation>
        <location evidence="1">Membrane</location>
        <topology evidence="1">Multi-pass membrane protein</topology>
    </subcellularLocation>
</comment>
<evidence type="ECO:0007829" key="6">
    <source>
        <dbReference type="PeptideAtlas" id="A0A804QD19"/>
    </source>
</evidence>
<dbReference type="AlphaFoldDB" id="A0A804QD19"/>
<sequence length="199" mass="20968">MSHARASPLWRCPLPGTHPHKASASPIRREPPTARPQGACACSRCSFLMATACHLAAPLGLAPLPRGCASAGVVAVVRCARSSGSKIPRGVAVRATSGGEGATEEVPEIVKAAQDAWDKVEDKYAVATIGVAAIVALWTVVGAIKAIDKLPLLPGVLEIVGIGYTGGGSDRQNQEHLQRNHREQQLIEHHLQDGFLSIW</sequence>
<dbReference type="Pfam" id="PF14159">
    <property type="entry name" value="CAAD"/>
    <property type="match status" value="1"/>
</dbReference>
<dbReference type="EnsemblPlants" id="Zm00001eb320280_T003">
    <property type="protein sequence ID" value="Zm00001eb320280_P003"/>
    <property type="gene ID" value="Zm00001eb320280"/>
</dbReference>
<reference evidence="4" key="2">
    <citation type="submission" date="2019-07" db="EMBL/GenBank/DDBJ databases">
        <authorList>
            <person name="Seetharam A."/>
            <person name="Woodhouse M."/>
            <person name="Cannon E."/>
        </authorList>
    </citation>
    <scope>NUCLEOTIDE SEQUENCE [LARGE SCALE GENOMIC DNA]</scope>
    <source>
        <strain evidence="4">cv. B73</strain>
    </source>
</reference>
<accession>A0A804QD19</accession>
<keyword evidence="5" id="KW-1185">Reference proteome</keyword>
<evidence type="ECO:0000313" key="5">
    <source>
        <dbReference type="Proteomes" id="UP000007305"/>
    </source>
</evidence>
<keyword evidence="6" id="KW-1267">Proteomics identification</keyword>
<dbReference type="PANTHER" id="PTHR33222">
    <property type="match status" value="1"/>
</dbReference>
<protein>
    <recommendedName>
        <fullName evidence="3">Cyanobacterial aminoacyl-tRNA synthetase CAAD domain-containing protein</fullName>
    </recommendedName>
</protein>
<reference evidence="4" key="3">
    <citation type="submission" date="2021-05" db="UniProtKB">
        <authorList>
            <consortium name="EnsemblPlants"/>
        </authorList>
    </citation>
    <scope>IDENTIFICATION</scope>
    <source>
        <strain evidence="4">cv. B73</strain>
    </source>
</reference>
<evidence type="ECO:0000313" key="4">
    <source>
        <dbReference type="EnsemblPlants" id="Zm00001eb320280_P003"/>
    </source>
</evidence>
<proteinExistence type="evidence at protein level"/>
<dbReference type="PANTHER" id="PTHR33222:SF9">
    <property type="entry name" value="PROTEIN CURVATURE THYLAKOID 1B, CHLOROPLASTIC"/>
    <property type="match status" value="1"/>
</dbReference>
<dbReference type="GO" id="GO:0009535">
    <property type="term" value="C:chloroplast thylakoid membrane"/>
    <property type="evidence" value="ECO:0000318"/>
    <property type="project" value="GO_Central"/>
</dbReference>
<reference evidence="5" key="1">
    <citation type="submission" date="2015-12" db="EMBL/GenBank/DDBJ databases">
        <title>Update maize B73 reference genome by single molecule sequencing technologies.</title>
        <authorList>
            <consortium name="Maize Genome Sequencing Project"/>
            <person name="Ware D."/>
        </authorList>
    </citation>
    <scope>NUCLEOTIDE SEQUENCE [LARGE SCALE GENOMIC DNA]</scope>
    <source>
        <strain evidence="5">cv. B73</strain>
    </source>
</reference>
<dbReference type="InterPro" id="IPR033344">
    <property type="entry name" value="CURT1"/>
</dbReference>
<feature type="region of interest" description="Disordered" evidence="2">
    <location>
        <begin position="1"/>
        <end position="34"/>
    </location>
</feature>
<dbReference type="InterPro" id="IPR025564">
    <property type="entry name" value="CAAD_dom"/>
</dbReference>
<gene>
    <name evidence="4" type="primary">LOC100283753</name>
</gene>
<dbReference type="FunCoup" id="A0A804QD19">
    <property type="interactions" value="581"/>
</dbReference>
<evidence type="ECO:0000256" key="1">
    <source>
        <dbReference type="ARBA" id="ARBA00004141"/>
    </source>
</evidence>
<dbReference type="Gramene" id="Zm00001eb320280_T003">
    <property type="protein sequence ID" value="Zm00001eb320280_P003"/>
    <property type="gene ID" value="Zm00001eb320280"/>
</dbReference>
<evidence type="ECO:0000259" key="3">
    <source>
        <dbReference type="Pfam" id="PF14159"/>
    </source>
</evidence>
<feature type="domain" description="Cyanobacterial aminoacyl-tRNA synthetase CAAD" evidence="3">
    <location>
        <begin position="113"/>
        <end position="166"/>
    </location>
</feature>